<dbReference type="GO" id="GO:0006508">
    <property type="term" value="P:proteolysis"/>
    <property type="evidence" value="ECO:0007669"/>
    <property type="project" value="InterPro"/>
</dbReference>
<proteinExistence type="inferred from homology"/>
<evidence type="ECO:0000313" key="4">
    <source>
        <dbReference type="EMBL" id="KAK0451179.1"/>
    </source>
</evidence>
<keyword evidence="5" id="KW-1185">Reference proteome</keyword>
<name>A0AA39K114_ARMTA</name>
<comment type="similarity">
    <text evidence="1">Belongs to the peptidase C14B family.</text>
</comment>
<dbReference type="GO" id="GO:0004197">
    <property type="term" value="F:cysteine-type endopeptidase activity"/>
    <property type="evidence" value="ECO:0007669"/>
    <property type="project" value="InterPro"/>
</dbReference>
<dbReference type="InterPro" id="IPR011600">
    <property type="entry name" value="Pept_C14_caspase"/>
</dbReference>
<evidence type="ECO:0000256" key="2">
    <source>
        <dbReference type="SAM" id="MobiDB-lite"/>
    </source>
</evidence>
<feature type="domain" description="Peptidase C14 caspase" evidence="3">
    <location>
        <begin position="25"/>
        <end position="377"/>
    </location>
</feature>
<dbReference type="EMBL" id="JAUEPS010000034">
    <property type="protein sequence ID" value="KAK0451179.1"/>
    <property type="molecule type" value="Genomic_DNA"/>
</dbReference>
<dbReference type="AlphaFoldDB" id="A0AA39K114"/>
<reference evidence="4" key="1">
    <citation type="submission" date="2023-06" db="EMBL/GenBank/DDBJ databases">
        <authorList>
            <consortium name="Lawrence Berkeley National Laboratory"/>
            <person name="Ahrendt S."/>
            <person name="Sahu N."/>
            <person name="Indic B."/>
            <person name="Wong-Bajracharya J."/>
            <person name="Merenyi Z."/>
            <person name="Ke H.-M."/>
            <person name="Monk M."/>
            <person name="Kocsube S."/>
            <person name="Drula E."/>
            <person name="Lipzen A."/>
            <person name="Balint B."/>
            <person name="Henrissat B."/>
            <person name="Andreopoulos B."/>
            <person name="Martin F.M."/>
            <person name="Harder C.B."/>
            <person name="Rigling D."/>
            <person name="Ford K.L."/>
            <person name="Foster G.D."/>
            <person name="Pangilinan J."/>
            <person name="Papanicolaou A."/>
            <person name="Barry K."/>
            <person name="LaButti K."/>
            <person name="Viragh M."/>
            <person name="Koriabine M."/>
            <person name="Yan M."/>
            <person name="Riley R."/>
            <person name="Champramary S."/>
            <person name="Plett K.L."/>
            <person name="Tsai I.J."/>
            <person name="Slot J."/>
            <person name="Sipos G."/>
            <person name="Plett J."/>
            <person name="Nagy L.G."/>
            <person name="Grigoriev I.V."/>
        </authorList>
    </citation>
    <scope>NUCLEOTIDE SEQUENCE</scope>
    <source>
        <strain evidence="4">CCBAS 213</strain>
    </source>
</reference>
<dbReference type="PANTHER" id="PTHR48104">
    <property type="entry name" value="METACASPASE-4"/>
    <property type="match status" value="1"/>
</dbReference>
<evidence type="ECO:0000313" key="5">
    <source>
        <dbReference type="Proteomes" id="UP001175211"/>
    </source>
</evidence>
<evidence type="ECO:0000259" key="3">
    <source>
        <dbReference type="Pfam" id="PF00656"/>
    </source>
</evidence>
<organism evidence="4 5">
    <name type="scientific">Armillaria tabescens</name>
    <name type="common">Ringless honey mushroom</name>
    <name type="synonym">Agaricus tabescens</name>
    <dbReference type="NCBI Taxonomy" id="1929756"/>
    <lineage>
        <taxon>Eukaryota</taxon>
        <taxon>Fungi</taxon>
        <taxon>Dikarya</taxon>
        <taxon>Basidiomycota</taxon>
        <taxon>Agaricomycotina</taxon>
        <taxon>Agaricomycetes</taxon>
        <taxon>Agaricomycetidae</taxon>
        <taxon>Agaricales</taxon>
        <taxon>Marasmiineae</taxon>
        <taxon>Physalacriaceae</taxon>
        <taxon>Desarmillaria</taxon>
    </lineage>
</organism>
<evidence type="ECO:0000256" key="1">
    <source>
        <dbReference type="ARBA" id="ARBA00009005"/>
    </source>
</evidence>
<dbReference type="Pfam" id="PF00656">
    <property type="entry name" value="Peptidase_C14"/>
    <property type="match status" value="1"/>
</dbReference>
<dbReference type="InterPro" id="IPR050452">
    <property type="entry name" value="Metacaspase"/>
</dbReference>
<dbReference type="Gene3D" id="3.40.50.12660">
    <property type="match status" value="1"/>
</dbReference>
<comment type="caution">
    <text evidence="4">The sequence shown here is derived from an EMBL/GenBank/DDBJ whole genome shotgun (WGS) entry which is preliminary data.</text>
</comment>
<feature type="region of interest" description="Disordered" evidence="2">
    <location>
        <begin position="369"/>
        <end position="391"/>
    </location>
</feature>
<accession>A0AA39K114</accession>
<protein>
    <submittedName>
        <fullName evidence="4">Caspase domain-containing protein</fullName>
    </submittedName>
</protein>
<sequence length="391" mass="44028">MDEVQLPKLETPKTKLNVSKNLAPKRKALIVAIKSSSVPELLELQNPHRDAQRIKELLTSKPYYIFFVCTSAQPLLGVYHYTDVTMLLDEIDPSKGATQPTSTNLIQHMRQLAQDVQSGDHLFFYFSGHAGQRKNHCGSEEDGKDEFIYTKSGSCISDNILRKHLIGNLPGGCHLTVKLLSQLCVDSKAHSSICPRLFWMPVTQALAGSHSWVVAPTHTATLPSGAHVKRRNVVDDPDMFGSRLTENLRVLNLISAVLEKPEPNLYNDFQSTEIFCTGFCKTSDSDKPSKGANVICLSSCKDNQLTWETNDGWSMTRALIELCERESHPTLKDLMLHVIQETRQHLLKIHLRIQSYAVKAHAWSQRQDYRQDPQLSSEPSPMDMANVLWDP</sequence>
<dbReference type="GO" id="GO:0005737">
    <property type="term" value="C:cytoplasm"/>
    <property type="evidence" value="ECO:0007669"/>
    <property type="project" value="TreeGrafter"/>
</dbReference>
<gene>
    <name evidence="4" type="ORF">EV420DRAFT_1482584</name>
</gene>
<dbReference type="PANTHER" id="PTHR48104:SF30">
    <property type="entry name" value="METACASPASE-1"/>
    <property type="match status" value="1"/>
</dbReference>
<dbReference type="Gene3D" id="3.40.50.1460">
    <property type="match status" value="1"/>
</dbReference>
<dbReference type="GeneID" id="85353461"/>
<dbReference type="Proteomes" id="UP001175211">
    <property type="component" value="Unassembled WGS sequence"/>
</dbReference>
<dbReference type="RefSeq" id="XP_060327516.1">
    <property type="nucleotide sequence ID" value="XM_060469913.1"/>
</dbReference>